<evidence type="ECO:0000256" key="7">
    <source>
        <dbReference type="ARBA" id="ARBA00022567"/>
    </source>
</evidence>
<evidence type="ECO:0000256" key="2">
    <source>
        <dbReference type="ARBA" id="ARBA00001946"/>
    </source>
</evidence>
<comment type="subunit">
    <text evidence="5">Homotrimer.</text>
</comment>
<keyword evidence="15" id="KW-1185">Reference proteome</keyword>
<accession>A0A345DBM5</accession>
<evidence type="ECO:0000256" key="13">
    <source>
        <dbReference type="HAMAP-Rule" id="MF_00495"/>
    </source>
</evidence>
<dbReference type="AlphaFoldDB" id="A0A345DBM5"/>
<dbReference type="EMBL" id="CP031124">
    <property type="protein sequence ID" value="AXF85763.1"/>
    <property type="molecule type" value="Genomic_DNA"/>
</dbReference>
<feature type="binding site" evidence="13">
    <location>
        <position position="22"/>
    </location>
    <ligand>
        <name>Mg(2+)</name>
        <dbReference type="ChEBI" id="CHEBI:18420"/>
    </ligand>
</feature>
<dbReference type="SFLD" id="SFLDS00003">
    <property type="entry name" value="Haloacid_Dehalogenase"/>
    <property type="match status" value="1"/>
</dbReference>
<evidence type="ECO:0000256" key="11">
    <source>
        <dbReference type="ARBA" id="ARBA00023277"/>
    </source>
</evidence>
<dbReference type="InterPro" id="IPR050155">
    <property type="entry name" value="HAD-like_hydrolase_sf"/>
</dbReference>
<reference evidence="15" key="1">
    <citation type="submission" date="2018-07" db="EMBL/GenBank/DDBJ databases">
        <authorList>
            <person name="Kim H."/>
        </authorList>
    </citation>
    <scope>NUCLEOTIDE SEQUENCE [LARGE SCALE GENOMIC DNA]</scope>
    <source>
        <strain evidence="15">F02</strain>
    </source>
</reference>
<evidence type="ECO:0000256" key="5">
    <source>
        <dbReference type="ARBA" id="ARBA00011233"/>
    </source>
</evidence>
<keyword evidence="10 13" id="KW-0460">Magnesium</keyword>
<comment type="function">
    <text evidence="12 13">Specifically catalyzes the dephosphorylation of 2-phosphoglycolate. Is involved in the dissimilation of the intracellular 2-phosphoglycolate formed during the DNA repair of 3'-phosphoglycolate ends, a major class of DNA lesions induced by oxidative stress.</text>
</comment>
<dbReference type="PRINTS" id="PR00413">
    <property type="entry name" value="HADHALOGNASE"/>
</dbReference>
<dbReference type="UniPathway" id="UPA00865">
    <property type="reaction ID" value="UER00834"/>
</dbReference>
<dbReference type="GO" id="GO:0019253">
    <property type="term" value="P:reductive pentose-phosphate cycle"/>
    <property type="evidence" value="ECO:0007669"/>
    <property type="project" value="UniProtKB-KW"/>
</dbReference>
<dbReference type="NCBIfam" id="TIGR01449">
    <property type="entry name" value="PGP_bact"/>
    <property type="match status" value="1"/>
</dbReference>
<dbReference type="InterPro" id="IPR041492">
    <property type="entry name" value="HAD_2"/>
</dbReference>
<comment type="pathway">
    <text evidence="3 13">Organic acid metabolism; glycolate biosynthesis; glycolate from 2-phosphoglycolate: step 1/1.</text>
</comment>
<dbReference type="InterPro" id="IPR023198">
    <property type="entry name" value="PGP-like_dom2"/>
</dbReference>
<feature type="binding site" evidence="13">
    <location>
        <position position="20"/>
    </location>
    <ligand>
        <name>Mg(2+)</name>
        <dbReference type="ChEBI" id="CHEBI:18420"/>
    </ligand>
</feature>
<keyword evidence="11 13" id="KW-0119">Carbohydrate metabolism</keyword>
<dbReference type="SFLD" id="SFLDG01129">
    <property type="entry name" value="C1.5:_HAD__Beta-PGM__Phosphata"/>
    <property type="match status" value="1"/>
</dbReference>
<keyword evidence="7" id="KW-0113">Calvin cycle</keyword>
<dbReference type="Gene3D" id="1.10.150.240">
    <property type="entry name" value="Putative phosphatase, domain 2"/>
    <property type="match status" value="1"/>
</dbReference>
<dbReference type="KEGG" id="hyf:DTO96_101499"/>
<proteinExistence type="inferred from homology"/>
<comment type="similarity">
    <text evidence="4 13">Belongs to the HAD-like hydrolase superfamily. CbbY/CbbZ/Gph/YieH family.</text>
</comment>
<dbReference type="PANTHER" id="PTHR43434">
    <property type="entry name" value="PHOSPHOGLYCOLATE PHOSPHATASE"/>
    <property type="match status" value="1"/>
</dbReference>
<sequence length="233" mass="25402">MTHTEHIPTAHPQIKAILFDLDGTLLDTAPDLVAAVNALRGEYNLPPLSFDTALSMVGKGAHNLIQRALTHEQPLTFDTDIAYAHFAAHYHRINGDATREYKGVSEVLHALHAQGHRLGIVTNKPTEFTLPLIQQFGWSGLFSSVVCGDTLTVRKPLPEPLLHALSEMNSSVESALMVGDSMNDALAAQAAECACVILDYGYNEGQPVREALKKWPHIPVHSDFASALHSFLP</sequence>
<dbReference type="RefSeq" id="WP_114562919.1">
    <property type="nucleotide sequence ID" value="NZ_CP031124.1"/>
</dbReference>
<dbReference type="Pfam" id="PF13419">
    <property type="entry name" value="HAD_2"/>
    <property type="match status" value="1"/>
</dbReference>
<name>A0A345DBM5_9BURK</name>
<dbReference type="Proteomes" id="UP000252182">
    <property type="component" value="Chromosome"/>
</dbReference>
<organism evidence="14 15">
    <name type="scientific">Ephemeroptericola cinctiostellae</name>
    <dbReference type="NCBI Taxonomy" id="2268024"/>
    <lineage>
        <taxon>Bacteria</taxon>
        <taxon>Pseudomonadati</taxon>
        <taxon>Pseudomonadota</taxon>
        <taxon>Betaproteobacteria</taxon>
        <taxon>Burkholderiales</taxon>
        <taxon>Burkholderiaceae</taxon>
        <taxon>Ephemeroptericola</taxon>
    </lineage>
</organism>
<comment type="catalytic activity">
    <reaction evidence="1 13">
        <text>2-phosphoglycolate + H2O = glycolate + phosphate</text>
        <dbReference type="Rhea" id="RHEA:14369"/>
        <dbReference type="ChEBI" id="CHEBI:15377"/>
        <dbReference type="ChEBI" id="CHEBI:29805"/>
        <dbReference type="ChEBI" id="CHEBI:43474"/>
        <dbReference type="ChEBI" id="CHEBI:58033"/>
        <dbReference type="EC" id="3.1.3.18"/>
    </reaction>
</comment>
<gene>
    <name evidence="14" type="primary">gph_2</name>
    <name evidence="14" type="ORF">DTO96_101499</name>
</gene>
<evidence type="ECO:0000313" key="14">
    <source>
        <dbReference type="EMBL" id="AXF85763.1"/>
    </source>
</evidence>
<evidence type="ECO:0000256" key="12">
    <source>
        <dbReference type="ARBA" id="ARBA00059247"/>
    </source>
</evidence>
<dbReference type="GO" id="GO:0006281">
    <property type="term" value="P:DNA repair"/>
    <property type="evidence" value="ECO:0007669"/>
    <property type="project" value="TreeGrafter"/>
</dbReference>
<dbReference type="OrthoDB" id="9807630at2"/>
<dbReference type="NCBIfam" id="TIGR01509">
    <property type="entry name" value="HAD-SF-IA-v3"/>
    <property type="match status" value="1"/>
</dbReference>
<evidence type="ECO:0000256" key="8">
    <source>
        <dbReference type="ARBA" id="ARBA00022723"/>
    </source>
</evidence>
<comment type="cofactor">
    <cofactor evidence="2 13">
        <name>Mg(2+)</name>
        <dbReference type="ChEBI" id="CHEBI:18420"/>
    </cofactor>
</comment>
<dbReference type="InterPro" id="IPR036412">
    <property type="entry name" value="HAD-like_sf"/>
</dbReference>
<evidence type="ECO:0000313" key="15">
    <source>
        <dbReference type="Proteomes" id="UP000252182"/>
    </source>
</evidence>
<feature type="active site" description="Nucleophile" evidence="13">
    <location>
        <position position="20"/>
    </location>
</feature>
<evidence type="ECO:0000256" key="1">
    <source>
        <dbReference type="ARBA" id="ARBA00000830"/>
    </source>
</evidence>
<evidence type="ECO:0000256" key="4">
    <source>
        <dbReference type="ARBA" id="ARBA00006171"/>
    </source>
</evidence>
<dbReference type="PANTHER" id="PTHR43434:SF1">
    <property type="entry name" value="PHOSPHOGLYCOLATE PHOSPHATASE"/>
    <property type="match status" value="1"/>
</dbReference>
<dbReference type="InterPro" id="IPR037512">
    <property type="entry name" value="PGPase_prok"/>
</dbReference>
<evidence type="ECO:0000256" key="9">
    <source>
        <dbReference type="ARBA" id="ARBA00022801"/>
    </source>
</evidence>
<dbReference type="GO" id="GO:0046295">
    <property type="term" value="P:glycolate biosynthetic process"/>
    <property type="evidence" value="ECO:0007669"/>
    <property type="project" value="UniProtKB-UniRule"/>
</dbReference>
<keyword evidence="8 13" id="KW-0479">Metal-binding</keyword>
<dbReference type="SFLD" id="SFLDG01135">
    <property type="entry name" value="C1.5.6:_HAD__Beta-PGM__Phospha"/>
    <property type="match status" value="1"/>
</dbReference>
<evidence type="ECO:0000256" key="3">
    <source>
        <dbReference type="ARBA" id="ARBA00004818"/>
    </source>
</evidence>
<dbReference type="HAMAP" id="MF_00495">
    <property type="entry name" value="GPH_hydrolase_bact"/>
    <property type="match status" value="1"/>
</dbReference>
<dbReference type="InterPro" id="IPR006439">
    <property type="entry name" value="HAD-SF_hydro_IA"/>
</dbReference>
<protein>
    <recommendedName>
        <fullName evidence="6 13">Phosphoglycolate phosphatase</fullName>
        <shortName evidence="13">PGP</shortName>
        <shortName evidence="13">PGPase</shortName>
        <ecNumber evidence="6 13">3.1.3.18</ecNumber>
    </recommendedName>
</protein>
<feature type="binding site" evidence="13">
    <location>
        <position position="180"/>
    </location>
    <ligand>
        <name>Mg(2+)</name>
        <dbReference type="ChEBI" id="CHEBI:18420"/>
    </ligand>
</feature>
<evidence type="ECO:0000256" key="6">
    <source>
        <dbReference type="ARBA" id="ARBA00013078"/>
    </source>
</evidence>
<dbReference type="GO" id="GO:0046872">
    <property type="term" value="F:metal ion binding"/>
    <property type="evidence" value="ECO:0007669"/>
    <property type="project" value="UniProtKB-KW"/>
</dbReference>
<evidence type="ECO:0000256" key="10">
    <source>
        <dbReference type="ARBA" id="ARBA00022842"/>
    </source>
</evidence>
<dbReference type="SUPFAM" id="SSF56784">
    <property type="entry name" value="HAD-like"/>
    <property type="match status" value="1"/>
</dbReference>
<dbReference type="Gene3D" id="3.40.50.1000">
    <property type="entry name" value="HAD superfamily/HAD-like"/>
    <property type="match status" value="1"/>
</dbReference>
<dbReference type="NCBIfam" id="TIGR01549">
    <property type="entry name" value="HAD-SF-IA-v1"/>
    <property type="match status" value="1"/>
</dbReference>
<keyword evidence="9 13" id="KW-0378">Hydrolase</keyword>
<dbReference type="GO" id="GO:0005829">
    <property type="term" value="C:cytosol"/>
    <property type="evidence" value="ECO:0007669"/>
    <property type="project" value="TreeGrafter"/>
</dbReference>
<dbReference type="GO" id="GO:0008967">
    <property type="term" value="F:phosphoglycolate phosphatase activity"/>
    <property type="evidence" value="ECO:0007669"/>
    <property type="project" value="UniProtKB-UniRule"/>
</dbReference>
<dbReference type="EC" id="3.1.3.18" evidence="6 13"/>
<dbReference type="InterPro" id="IPR023214">
    <property type="entry name" value="HAD_sf"/>
</dbReference>
<dbReference type="FunFam" id="3.40.50.1000:FF:000022">
    <property type="entry name" value="Phosphoglycolate phosphatase"/>
    <property type="match status" value="1"/>
</dbReference>